<dbReference type="SUPFAM" id="SSF56112">
    <property type="entry name" value="Protein kinase-like (PK-like)"/>
    <property type="match status" value="1"/>
</dbReference>
<feature type="domain" description="Aminoglycoside phosphotransferase" evidence="1">
    <location>
        <begin position="47"/>
        <end position="246"/>
    </location>
</feature>
<sequence>MPIRQRLISLKVRARLWLGKKRFGFLGPSVIRVSKNRIIKGPCEVGELESLEYVAQHTSIPVPKVYQTYRIDEKLYIEMEYVHGDTLQAVWNGNAFSADEKQALVIQVSNYIRQLRGLEPPQNGIVASSKLGQCFDARLGYRPFGPFSSTEEFHSFLRGNIPLETCSEVFGEAVTRCHSRQYRTCFSHADICPRNLIVHNRKLVVAINWQFAGWYPEYWEYTKAHYTYANVDWWARFEQAVTRYDDELAAERALWRQLEEPGMSWNVVQLGPA</sequence>
<dbReference type="CDD" id="cd05120">
    <property type="entry name" value="APH_ChoK_like"/>
    <property type="match status" value="1"/>
</dbReference>
<dbReference type="InterPro" id="IPR011009">
    <property type="entry name" value="Kinase-like_dom_sf"/>
</dbReference>
<keyword evidence="3" id="KW-1185">Reference proteome</keyword>
<gene>
    <name evidence="2" type="ORF">AYO20_10560</name>
</gene>
<evidence type="ECO:0000313" key="3">
    <source>
        <dbReference type="Proteomes" id="UP000185904"/>
    </source>
</evidence>
<evidence type="ECO:0000259" key="1">
    <source>
        <dbReference type="Pfam" id="PF01636"/>
    </source>
</evidence>
<evidence type="ECO:0000313" key="2">
    <source>
        <dbReference type="EMBL" id="OAL24957.1"/>
    </source>
</evidence>
<dbReference type="AlphaFoldDB" id="A0A178C5V1"/>
<comment type="caution">
    <text evidence="2">The sequence shown here is derived from an EMBL/GenBank/DDBJ whole genome shotgun (WGS) entry which is preliminary data.</text>
</comment>
<dbReference type="InterPro" id="IPR002575">
    <property type="entry name" value="Aminoglycoside_PTrfase"/>
</dbReference>
<dbReference type="OrthoDB" id="2906425at2759"/>
<reference evidence="2 3" key="1">
    <citation type="submission" date="2016-03" db="EMBL/GenBank/DDBJ databases">
        <title>The draft genome sequence of Fonsecaea nubica causative agent of cutaneous subcutaneous infection in human host.</title>
        <authorList>
            <person name="Costa F."/>
            <person name="Sybren D.H."/>
            <person name="Raittz R.T."/>
            <person name="Weiss V.A."/>
            <person name="Leao A.C."/>
            <person name="Gomes R."/>
            <person name="De Souza E.M."/>
            <person name="Pedrosa F.O."/>
            <person name="Steffens M.B."/>
            <person name="Bombassaro A."/>
            <person name="Tadra-Sfeir M.Z."/>
            <person name="Moreno L.F."/>
            <person name="Najafzadeh M.J."/>
            <person name="Felipe M.S."/>
            <person name="Teixeira M."/>
            <person name="Sun J."/>
            <person name="Xi L."/>
            <person name="Castro M.A."/>
            <person name="Vicente V.A."/>
        </authorList>
    </citation>
    <scope>NUCLEOTIDE SEQUENCE [LARGE SCALE GENOMIC DNA]</scope>
    <source>
        <strain evidence="2 3">CBS 269.64</strain>
    </source>
</reference>
<dbReference type="PANTHER" id="PTHR21310:SF58">
    <property type="entry name" value="AMINOGLYCOSIDE PHOSPHOTRANSFERASE DOMAIN-CONTAINING PROTEIN"/>
    <property type="match status" value="1"/>
</dbReference>
<dbReference type="Pfam" id="PF01636">
    <property type="entry name" value="APH"/>
    <property type="match status" value="1"/>
</dbReference>
<dbReference type="InterPro" id="IPR051678">
    <property type="entry name" value="AGP_Transferase"/>
</dbReference>
<accession>A0A178C5V1</accession>
<dbReference type="PANTHER" id="PTHR21310">
    <property type="entry name" value="AMINOGLYCOSIDE PHOSPHOTRANSFERASE-RELATED-RELATED"/>
    <property type="match status" value="1"/>
</dbReference>
<organism evidence="2 3">
    <name type="scientific">Fonsecaea nubica</name>
    <dbReference type="NCBI Taxonomy" id="856822"/>
    <lineage>
        <taxon>Eukaryota</taxon>
        <taxon>Fungi</taxon>
        <taxon>Dikarya</taxon>
        <taxon>Ascomycota</taxon>
        <taxon>Pezizomycotina</taxon>
        <taxon>Eurotiomycetes</taxon>
        <taxon>Chaetothyriomycetidae</taxon>
        <taxon>Chaetothyriales</taxon>
        <taxon>Herpotrichiellaceae</taxon>
        <taxon>Fonsecaea</taxon>
    </lineage>
</organism>
<dbReference type="EMBL" id="LVCJ01000115">
    <property type="protein sequence ID" value="OAL24957.1"/>
    <property type="molecule type" value="Genomic_DNA"/>
</dbReference>
<dbReference type="RefSeq" id="XP_022495190.1">
    <property type="nucleotide sequence ID" value="XM_022648817.1"/>
</dbReference>
<dbReference type="GeneID" id="34593948"/>
<proteinExistence type="predicted"/>
<protein>
    <recommendedName>
        <fullName evidence="1">Aminoglycoside phosphotransferase domain-containing protein</fullName>
    </recommendedName>
</protein>
<name>A0A178C5V1_9EURO</name>
<dbReference type="Proteomes" id="UP000185904">
    <property type="component" value="Unassembled WGS sequence"/>
</dbReference>